<dbReference type="AlphaFoldDB" id="A0A7Z1ILR7"/>
<dbReference type="PANTHER" id="PTHR36978">
    <property type="entry name" value="P-LOOP CONTAINING NUCLEOTIDE TRIPHOSPHATE HYDROLASE"/>
    <property type="match status" value="1"/>
</dbReference>
<dbReference type="Proteomes" id="UP000216984">
    <property type="component" value="Unassembled WGS sequence"/>
</dbReference>
<name>A0A7Z1ILR7_9GAMM</name>
<dbReference type="InterPro" id="IPR040632">
    <property type="entry name" value="Sulfotransfer_4"/>
</dbReference>
<evidence type="ECO:0008006" key="3">
    <source>
        <dbReference type="Google" id="ProtNLM"/>
    </source>
</evidence>
<proteinExistence type="predicted"/>
<sequence>MVLGKIKNRLRQKATELRNQRKASGKVKYFCIGRNKTGTTSLKRAFEDLDYPVGNQRKAEILTGECYFAGNFQPIVDYCKTAQVFQDVPFSYPETYKHLDKAYPGSKFILTIRDDAEQWYRSITRFHAKMFGKDGRIPTVEDLKSATYVQPGFMYNVVRVHGTPDDDPYNKEIMVAHYERYNQEIIEYFKDRPEDLLVINVAEKGAYQKFVDFLGVDSPFDDFPWENRT</sequence>
<dbReference type="InterPro" id="IPR027417">
    <property type="entry name" value="P-loop_NTPase"/>
</dbReference>
<keyword evidence="2" id="KW-1185">Reference proteome</keyword>
<dbReference type="PANTHER" id="PTHR36978:SF4">
    <property type="entry name" value="P-LOOP CONTAINING NUCLEOSIDE TRIPHOSPHATE HYDROLASE PROTEIN"/>
    <property type="match status" value="1"/>
</dbReference>
<comment type="caution">
    <text evidence="1">The sequence shown here is derived from an EMBL/GenBank/DDBJ whole genome shotgun (WGS) entry which is preliminary data.</text>
</comment>
<protein>
    <recommendedName>
        <fullName evidence="3">Sulfotransferase family protein</fullName>
    </recommendedName>
</protein>
<dbReference type="SUPFAM" id="SSF52540">
    <property type="entry name" value="P-loop containing nucleoside triphosphate hydrolases"/>
    <property type="match status" value="1"/>
</dbReference>
<evidence type="ECO:0000313" key="1">
    <source>
        <dbReference type="EMBL" id="OZC34902.1"/>
    </source>
</evidence>
<evidence type="ECO:0000313" key="2">
    <source>
        <dbReference type="Proteomes" id="UP000216984"/>
    </source>
</evidence>
<reference evidence="1 2" key="1">
    <citation type="submission" date="2017-06" db="EMBL/GenBank/DDBJ databases">
        <title>Draft genome sequence of the halophilic bacterium Marinobacter vinifirmus FB1.</title>
        <authorList>
            <person name="Stepanov V.G."/>
            <person name="Roberts D.J."/>
            <person name="Fox G.E."/>
        </authorList>
    </citation>
    <scope>NUCLEOTIDE SEQUENCE [LARGE SCALE GENOMIC DNA]</scope>
    <source>
        <strain evidence="1 2">FB1</strain>
    </source>
</reference>
<dbReference type="EMBL" id="NEFY01000020">
    <property type="protein sequence ID" value="OZC34902.1"/>
    <property type="molecule type" value="Genomic_DNA"/>
</dbReference>
<dbReference type="Pfam" id="PF17784">
    <property type="entry name" value="Sulfotransfer_4"/>
    <property type="match status" value="1"/>
</dbReference>
<organism evidence="1 2">
    <name type="scientific">Marinobacter vinifirmus</name>
    <dbReference type="NCBI Taxonomy" id="355591"/>
    <lineage>
        <taxon>Bacteria</taxon>
        <taxon>Pseudomonadati</taxon>
        <taxon>Pseudomonadota</taxon>
        <taxon>Gammaproteobacteria</taxon>
        <taxon>Pseudomonadales</taxon>
        <taxon>Marinobacteraceae</taxon>
        <taxon>Marinobacter</taxon>
    </lineage>
</organism>
<gene>
    <name evidence="1" type="ORF">B9Q17_09850</name>
</gene>
<accession>A0A7Z1ILR7</accession>
<dbReference type="Gene3D" id="3.40.50.300">
    <property type="entry name" value="P-loop containing nucleotide triphosphate hydrolases"/>
    <property type="match status" value="1"/>
</dbReference>